<gene>
    <name evidence="6" type="ORF">RNC47_08610</name>
</gene>
<organism evidence="6 7">
    <name type="scientific">Streptomyces millisiae</name>
    <dbReference type="NCBI Taxonomy" id="3075542"/>
    <lineage>
        <taxon>Bacteria</taxon>
        <taxon>Bacillati</taxon>
        <taxon>Actinomycetota</taxon>
        <taxon>Actinomycetes</taxon>
        <taxon>Kitasatosporales</taxon>
        <taxon>Streptomycetaceae</taxon>
        <taxon>Streptomyces</taxon>
    </lineage>
</organism>
<dbReference type="InterPro" id="IPR028082">
    <property type="entry name" value="Peripla_BP_I"/>
</dbReference>
<dbReference type="RefSeq" id="WP_311597044.1">
    <property type="nucleotide sequence ID" value="NZ_JAVREM010000006.1"/>
</dbReference>
<dbReference type="Gene3D" id="1.10.260.40">
    <property type="entry name" value="lambda repressor-like DNA-binding domains"/>
    <property type="match status" value="1"/>
</dbReference>
<dbReference type="Gene3D" id="3.40.50.2300">
    <property type="match status" value="2"/>
</dbReference>
<proteinExistence type="predicted"/>
<comment type="caution">
    <text evidence="6">The sequence shown here is derived from an EMBL/GenBank/DDBJ whole genome shotgun (WGS) entry which is preliminary data.</text>
</comment>
<accession>A0ABU2LLD7</accession>
<feature type="domain" description="HTH cro/C1-type" evidence="5">
    <location>
        <begin position="6"/>
        <end position="49"/>
    </location>
</feature>
<keyword evidence="3" id="KW-0804">Transcription</keyword>
<keyword evidence="1" id="KW-0805">Transcription regulation</keyword>
<sequence length="338" mass="35735">MAPRVTMSEVAKAAGVSVMTVSNVVNGHRYVSEATRERVLEAIDRLGYRVNVAARNLRSGSTGIIGLAVPDIDAPYFGQLAALLTRRATRLGYQIVVEQTGATRESELSALTHSRLRMYDGLIISTVGLGNEEAEQLRSEFPVVALGERITGAGALDHVAMANVAGAEAATRHLIERGCRRIAVLGGTLDAGVNAGSLRTEGYRRALAEAGLPWRPELVLERAYTLAGGAEGVRALVGAGLAFDGLVCMTDTLALGALRALADHGRSVPGDVRVIGFDDIEQAAYSVPSLSTVAPGHSEMADAALRLLTERIAGRRDEGAFEEFVGPHRLVVRESTGN</sequence>
<evidence type="ECO:0000259" key="4">
    <source>
        <dbReference type="PROSITE" id="PS50932"/>
    </source>
</evidence>
<protein>
    <submittedName>
        <fullName evidence="6">LacI family DNA-binding transcriptional regulator</fullName>
    </submittedName>
</protein>
<evidence type="ECO:0000256" key="1">
    <source>
        <dbReference type="ARBA" id="ARBA00023015"/>
    </source>
</evidence>
<evidence type="ECO:0000259" key="5">
    <source>
        <dbReference type="PROSITE" id="PS50943"/>
    </source>
</evidence>
<name>A0ABU2LLD7_9ACTN</name>
<evidence type="ECO:0000313" key="7">
    <source>
        <dbReference type="Proteomes" id="UP001183420"/>
    </source>
</evidence>
<dbReference type="CDD" id="cd01392">
    <property type="entry name" value="HTH_LacI"/>
    <property type="match status" value="1"/>
</dbReference>
<reference evidence="7" key="1">
    <citation type="submission" date="2023-07" db="EMBL/GenBank/DDBJ databases">
        <title>30 novel species of actinomycetes from the DSMZ collection.</title>
        <authorList>
            <person name="Nouioui I."/>
        </authorList>
    </citation>
    <scope>NUCLEOTIDE SEQUENCE [LARGE SCALE GENOMIC DNA]</scope>
    <source>
        <strain evidence="7">DSM 44918</strain>
    </source>
</reference>
<feature type="domain" description="HTH lacI-type" evidence="4">
    <location>
        <begin position="5"/>
        <end position="59"/>
    </location>
</feature>
<dbReference type="InterPro" id="IPR046335">
    <property type="entry name" value="LacI/GalR-like_sensor"/>
</dbReference>
<dbReference type="GO" id="GO:0003677">
    <property type="term" value="F:DNA binding"/>
    <property type="evidence" value="ECO:0007669"/>
    <property type="project" value="UniProtKB-KW"/>
</dbReference>
<dbReference type="PROSITE" id="PS50932">
    <property type="entry name" value="HTH_LACI_2"/>
    <property type="match status" value="1"/>
</dbReference>
<dbReference type="PANTHER" id="PTHR30146:SF109">
    <property type="entry name" value="HTH-TYPE TRANSCRIPTIONAL REGULATOR GALS"/>
    <property type="match status" value="1"/>
</dbReference>
<dbReference type="InterPro" id="IPR010982">
    <property type="entry name" value="Lambda_DNA-bd_dom_sf"/>
</dbReference>
<dbReference type="InterPro" id="IPR001387">
    <property type="entry name" value="Cro/C1-type_HTH"/>
</dbReference>
<dbReference type="EMBL" id="JAVREM010000006">
    <property type="protein sequence ID" value="MDT0318392.1"/>
    <property type="molecule type" value="Genomic_DNA"/>
</dbReference>
<dbReference type="Pfam" id="PF00356">
    <property type="entry name" value="LacI"/>
    <property type="match status" value="1"/>
</dbReference>
<dbReference type="SMART" id="SM00354">
    <property type="entry name" value="HTH_LACI"/>
    <property type="match status" value="1"/>
</dbReference>
<dbReference type="InterPro" id="IPR000843">
    <property type="entry name" value="HTH_LacI"/>
</dbReference>
<dbReference type="CDD" id="cd06267">
    <property type="entry name" value="PBP1_LacI_sugar_binding-like"/>
    <property type="match status" value="1"/>
</dbReference>
<dbReference type="PANTHER" id="PTHR30146">
    <property type="entry name" value="LACI-RELATED TRANSCRIPTIONAL REPRESSOR"/>
    <property type="match status" value="1"/>
</dbReference>
<dbReference type="SUPFAM" id="SSF53822">
    <property type="entry name" value="Periplasmic binding protein-like I"/>
    <property type="match status" value="1"/>
</dbReference>
<keyword evidence="7" id="KW-1185">Reference proteome</keyword>
<dbReference type="PROSITE" id="PS00356">
    <property type="entry name" value="HTH_LACI_1"/>
    <property type="match status" value="1"/>
</dbReference>
<dbReference type="Pfam" id="PF13377">
    <property type="entry name" value="Peripla_BP_3"/>
    <property type="match status" value="1"/>
</dbReference>
<dbReference type="SUPFAM" id="SSF47413">
    <property type="entry name" value="lambda repressor-like DNA-binding domains"/>
    <property type="match status" value="1"/>
</dbReference>
<dbReference type="Proteomes" id="UP001183420">
    <property type="component" value="Unassembled WGS sequence"/>
</dbReference>
<evidence type="ECO:0000313" key="6">
    <source>
        <dbReference type="EMBL" id="MDT0318392.1"/>
    </source>
</evidence>
<evidence type="ECO:0000256" key="3">
    <source>
        <dbReference type="ARBA" id="ARBA00023163"/>
    </source>
</evidence>
<dbReference type="PROSITE" id="PS50943">
    <property type="entry name" value="HTH_CROC1"/>
    <property type="match status" value="1"/>
</dbReference>
<evidence type="ECO:0000256" key="2">
    <source>
        <dbReference type="ARBA" id="ARBA00023125"/>
    </source>
</evidence>
<keyword evidence="2 6" id="KW-0238">DNA-binding</keyword>